<feature type="compositionally biased region" description="Basic and acidic residues" evidence="1">
    <location>
        <begin position="8"/>
        <end position="40"/>
    </location>
</feature>
<organism evidence="2 3">
    <name type="scientific">Daphnia magna</name>
    <dbReference type="NCBI Taxonomy" id="35525"/>
    <lineage>
        <taxon>Eukaryota</taxon>
        <taxon>Metazoa</taxon>
        <taxon>Ecdysozoa</taxon>
        <taxon>Arthropoda</taxon>
        <taxon>Crustacea</taxon>
        <taxon>Branchiopoda</taxon>
        <taxon>Diplostraca</taxon>
        <taxon>Cladocera</taxon>
        <taxon>Anomopoda</taxon>
        <taxon>Daphniidae</taxon>
        <taxon>Daphnia</taxon>
    </lineage>
</organism>
<comment type="caution">
    <text evidence="2">The sequence shown here is derived from an EMBL/GenBank/DDBJ whole genome shotgun (WGS) entry which is preliminary data.</text>
</comment>
<feature type="region of interest" description="Disordered" evidence="1">
    <location>
        <begin position="1"/>
        <end position="64"/>
    </location>
</feature>
<protein>
    <submittedName>
        <fullName evidence="2">Uncharacterized protein</fullName>
    </submittedName>
</protein>
<accession>A0ABQ9YRB7</accession>
<reference evidence="2 3" key="1">
    <citation type="journal article" date="2023" name="Nucleic Acids Res.">
        <title>The hologenome of Daphnia magna reveals possible DNA methylation and microbiome-mediated evolution of the host genome.</title>
        <authorList>
            <person name="Chaturvedi A."/>
            <person name="Li X."/>
            <person name="Dhandapani V."/>
            <person name="Marshall H."/>
            <person name="Kissane S."/>
            <person name="Cuenca-Cambronero M."/>
            <person name="Asole G."/>
            <person name="Calvet F."/>
            <person name="Ruiz-Romero M."/>
            <person name="Marangio P."/>
            <person name="Guigo R."/>
            <person name="Rago D."/>
            <person name="Mirbahai L."/>
            <person name="Eastwood N."/>
            <person name="Colbourne J.K."/>
            <person name="Zhou J."/>
            <person name="Mallon E."/>
            <person name="Orsini L."/>
        </authorList>
    </citation>
    <scope>NUCLEOTIDE SEQUENCE [LARGE SCALE GENOMIC DNA]</scope>
    <source>
        <strain evidence="2">LRV0_1</strain>
    </source>
</reference>
<name>A0ABQ9YRB7_9CRUS</name>
<evidence type="ECO:0000313" key="3">
    <source>
        <dbReference type="Proteomes" id="UP001234178"/>
    </source>
</evidence>
<gene>
    <name evidence="2" type="ORF">OUZ56_004922</name>
</gene>
<dbReference type="Proteomes" id="UP001234178">
    <property type="component" value="Unassembled WGS sequence"/>
</dbReference>
<proteinExistence type="predicted"/>
<sequence>MYQTKRAHNQDNEGGKKKNSCRRADNRKKTAEMKGADTNKFKWSKKKKMGIGQGGKNSSYDHHHFRSSSVHTKTAATFLSFIHFSRPSKSMMIIPRDLLRRVTN</sequence>
<dbReference type="EMBL" id="JAOYFB010000001">
    <property type="protein sequence ID" value="KAK4003140.1"/>
    <property type="molecule type" value="Genomic_DNA"/>
</dbReference>
<keyword evidence="3" id="KW-1185">Reference proteome</keyword>
<evidence type="ECO:0000313" key="2">
    <source>
        <dbReference type="EMBL" id="KAK4003140.1"/>
    </source>
</evidence>
<evidence type="ECO:0000256" key="1">
    <source>
        <dbReference type="SAM" id="MobiDB-lite"/>
    </source>
</evidence>